<comment type="caution">
    <text evidence="9">Lacks conserved residue(s) required for the propagation of feature annotation.</text>
</comment>
<dbReference type="Gene3D" id="1.20.1740.10">
    <property type="entry name" value="Amino acid/polyamine transporter I"/>
    <property type="match status" value="1"/>
</dbReference>
<dbReference type="GO" id="GO:0005886">
    <property type="term" value="C:plasma membrane"/>
    <property type="evidence" value="ECO:0007669"/>
    <property type="project" value="UniProtKB-SubCell"/>
</dbReference>
<evidence type="ECO:0000256" key="2">
    <source>
        <dbReference type="ARBA" id="ARBA00022448"/>
    </source>
</evidence>
<keyword evidence="7 9" id="KW-1133">Transmembrane helix</keyword>
<dbReference type="NCBIfam" id="TIGR00837">
    <property type="entry name" value="araaP"/>
    <property type="match status" value="1"/>
</dbReference>
<dbReference type="PRINTS" id="PR00166">
    <property type="entry name" value="AROAAPRMEASE"/>
</dbReference>
<feature type="transmembrane region" description="Helical" evidence="9">
    <location>
        <begin position="180"/>
        <end position="204"/>
    </location>
</feature>
<dbReference type="PANTHER" id="PTHR46997:SF2">
    <property type="entry name" value="TYROSINE-SPECIFIC TRANSPORT SYSTEM"/>
    <property type="match status" value="1"/>
</dbReference>
<name>A0A4R6U1S4_9GAMM</name>
<feature type="transmembrane region" description="Helical" evidence="9">
    <location>
        <begin position="310"/>
        <end position="328"/>
    </location>
</feature>
<feature type="transmembrane region" description="Helical" evidence="9">
    <location>
        <begin position="334"/>
        <end position="356"/>
    </location>
</feature>
<keyword evidence="8 9" id="KW-0472">Membrane</keyword>
<dbReference type="InterPro" id="IPR018227">
    <property type="entry name" value="Amino_acid_transport_2"/>
</dbReference>
<evidence type="ECO:0000256" key="8">
    <source>
        <dbReference type="ARBA" id="ARBA00023136"/>
    </source>
</evidence>
<dbReference type="EMBL" id="SNYK01000004">
    <property type="protein sequence ID" value="TDQ38623.1"/>
    <property type="molecule type" value="Genomic_DNA"/>
</dbReference>
<gene>
    <name evidence="10" type="ORF">DFQ45_104203</name>
</gene>
<evidence type="ECO:0000256" key="3">
    <source>
        <dbReference type="ARBA" id="ARBA00022475"/>
    </source>
</evidence>
<proteinExistence type="inferred from homology"/>
<comment type="function">
    <text evidence="9">Involved in transporting aromatic amino acids across the cytoplasmic membrane.</text>
</comment>
<comment type="caution">
    <text evidence="10">The sequence shown here is derived from an EMBL/GenBank/DDBJ whole genome shotgun (WGS) entry which is preliminary data.</text>
</comment>
<feature type="transmembrane region" description="Helical" evidence="9">
    <location>
        <begin position="81"/>
        <end position="100"/>
    </location>
</feature>
<evidence type="ECO:0000256" key="5">
    <source>
        <dbReference type="ARBA" id="ARBA00022692"/>
    </source>
</evidence>
<keyword evidence="4 9" id="KW-0997">Cell inner membrane</keyword>
<comment type="similarity">
    <text evidence="9">Belongs to the amino acid/polyamine transporter 2 family. Mtr/TnaB/TyrP permease subfamily.</text>
</comment>
<keyword evidence="3 9" id="KW-1003">Cell membrane</keyword>
<dbReference type="AlphaFoldDB" id="A0A4R6U1S4"/>
<feature type="transmembrane region" description="Helical" evidence="9">
    <location>
        <begin position="277"/>
        <end position="298"/>
    </location>
</feature>
<dbReference type="PANTHER" id="PTHR46997">
    <property type="entry name" value="LOW AFFINITY TRYPTOPHAN PERMEASE-RELATED"/>
    <property type="match status" value="1"/>
</dbReference>
<dbReference type="InterPro" id="IPR013059">
    <property type="entry name" value="Trp_tyr_transpt"/>
</dbReference>
<dbReference type="Pfam" id="PF03222">
    <property type="entry name" value="Trp_Tyr_perm"/>
    <property type="match status" value="1"/>
</dbReference>
<organism evidence="10 11">
    <name type="scientific">Thiopseudomonas denitrificans</name>
    <dbReference type="NCBI Taxonomy" id="1501432"/>
    <lineage>
        <taxon>Bacteria</taxon>
        <taxon>Pseudomonadati</taxon>
        <taxon>Pseudomonadota</taxon>
        <taxon>Gammaproteobacteria</taxon>
        <taxon>Pseudomonadales</taxon>
        <taxon>Pseudomonadaceae</taxon>
        <taxon>Thiopseudomonas</taxon>
    </lineage>
</organism>
<dbReference type="RefSeq" id="WP_101496330.1">
    <property type="nucleotide sequence ID" value="NZ_LNJZ01000005.1"/>
</dbReference>
<evidence type="ECO:0000256" key="9">
    <source>
        <dbReference type="RuleBase" id="RU367149"/>
    </source>
</evidence>
<dbReference type="GO" id="GO:0015173">
    <property type="term" value="F:aromatic amino acid transmembrane transporter activity"/>
    <property type="evidence" value="ECO:0007669"/>
    <property type="project" value="UniProtKB-UniRule"/>
</dbReference>
<keyword evidence="2 9" id="KW-0813">Transport</keyword>
<feature type="transmembrane region" description="Helical" evidence="9">
    <location>
        <begin position="150"/>
        <end position="168"/>
    </location>
</feature>
<comment type="subcellular location">
    <subcellularLocation>
        <location evidence="1 9">Cell inner membrane</location>
        <topology evidence="1 9">Multi-pass membrane protein</topology>
    </subcellularLocation>
</comment>
<feature type="transmembrane region" description="Helical" evidence="9">
    <location>
        <begin position="120"/>
        <end position="138"/>
    </location>
</feature>
<feature type="transmembrane region" description="Helical" evidence="9">
    <location>
        <begin position="376"/>
        <end position="398"/>
    </location>
</feature>
<dbReference type="NCBIfam" id="NF011711">
    <property type="entry name" value="PRK15132.1"/>
    <property type="match status" value="1"/>
</dbReference>
<sequence length="402" mass="42588">MKNSAIGSTFIVAGTALGAGMLAMPVATAGIGFWTALAMLFGLWLVMSYTALLLVEVYQHNDANTGLGSLSHQYLGRTGQWLARLAMPFLMYSLVAAYLVGGGDIITISVSKLLGFELAGWLGILAFAVVGGGVVVLGTGSVDRVNRVLFAIKVVFLALMLVMLLPHVEQVNLLAMPVRQALILSAIPVVFTSFGFHGSVPSIVSYMQGDTRKLRLIFIAGSAIPLVVYVLWQLATLGSIATDTFLGVLAQRSGINGLLGAIQAVAQSGKVEMAVRLFAGLALATSFLGVALGLFDFLADTFRRQNTVRGRLQTGLLTFLPPLFFALFYPNGFIFALGFAAIALSVLSLILPPLLVRRSRRMDADGYRVAGGAPALWGVFVLGVAIILIQLLIVAGWLPDVG</sequence>
<evidence type="ECO:0000256" key="1">
    <source>
        <dbReference type="ARBA" id="ARBA00004429"/>
    </source>
</evidence>
<evidence type="ECO:0000256" key="4">
    <source>
        <dbReference type="ARBA" id="ARBA00022519"/>
    </source>
</evidence>
<keyword evidence="5 9" id="KW-0812">Transmembrane</keyword>
<protein>
    <recommendedName>
        <fullName evidence="9">Aromatic amino acid permease</fullName>
    </recommendedName>
</protein>
<evidence type="ECO:0000256" key="6">
    <source>
        <dbReference type="ARBA" id="ARBA00022970"/>
    </source>
</evidence>
<evidence type="ECO:0000313" key="10">
    <source>
        <dbReference type="EMBL" id="TDQ38623.1"/>
    </source>
</evidence>
<accession>A0A4R6U1S4</accession>
<dbReference type="GO" id="GO:0003333">
    <property type="term" value="P:amino acid transmembrane transport"/>
    <property type="evidence" value="ECO:0007669"/>
    <property type="project" value="InterPro"/>
</dbReference>
<feature type="transmembrane region" description="Helical" evidence="9">
    <location>
        <begin position="216"/>
        <end position="235"/>
    </location>
</feature>
<keyword evidence="6 9" id="KW-0029">Amino-acid transport</keyword>
<reference evidence="10 11" key="1">
    <citation type="submission" date="2019-03" db="EMBL/GenBank/DDBJ databases">
        <title>Genomic Encyclopedia of Type Strains, Phase IV (KMG-IV): sequencing the most valuable type-strain genomes for metagenomic binning, comparative biology and taxonomic classification.</title>
        <authorList>
            <person name="Goeker M."/>
        </authorList>
    </citation>
    <scope>NUCLEOTIDE SEQUENCE [LARGE SCALE GENOMIC DNA]</scope>
    <source>
        <strain evidence="10 11">DSM 28679</strain>
    </source>
</reference>
<dbReference type="OrthoDB" id="18749at2"/>
<keyword evidence="11" id="KW-1185">Reference proteome</keyword>
<evidence type="ECO:0000313" key="11">
    <source>
        <dbReference type="Proteomes" id="UP000294575"/>
    </source>
</evidence>
<dbReference type="Proteomes" id="UP000294575">
    <property type="component" value="Unassembled WGS sequence"/>
</dbReference>
<feature type="transmembrane region" description="Helical" evidence="9">
    <location>
        <begin position="34"/>
        <end position="55"/>
    </location>
</feature>
<evidence type="ECO:0000256" key="7">
    <source>
        <dbReference type="ARBA" id="ARBA00022989"/>
    </source>
</evidence>